<feature type="compositionally biased region" description="Basic and acidic residues" evidence="1">
    <location>
        <begin position="24"/>
        <end position="60"/>
    </location>
</feature>
<dbReference type="EMBL" id="AGNL01008169">
    <property type="protein sequence ID" value="EJK70694.1"/>
    <property type="molecule type" value="Genomic_DNA"/>
</dbReference>
<feature type="region of interest" description="Disordered" evidence="1">
    <location>
        <begin position="1"/>
        <end position="83"/>
    </location>
</feature>
<gene>
    <name evidence="2" type="ORF">THAOC_07926</name>
</gene>
<reference evidence="2 3" key="1">
    <citation type="journal article" date="2012" name="Genome Biol.">
        <title>Genome and low-iron response of an oceanic diatom adapted to chronic iron limitation.</title>
        <authorList>
            <person name="Lommer M."/>
            <person name="Specht M."/>
            <person name="Roy A.S."/>
            <person name="Kraemer L."/>
            <person name="Andreson R."/>
            <person name="Gutowska M.A."/>
            <person name="Wolf J."/>
            <person name="Bergner S.V."/>
            <person name="Schilhabel M.B."/>
            <person name="Klostermeier U.C."/>
            <person name="Beiko R.G."/>
            <person name="Rosenstiel P."/>
            <person name="Hippler M."/>
            <person name="Laroche J."/>
        </authorList>
    </citation>
    <scope>NUCLEOTIDE SEQUENCE [LARGE SCALE GENOMIC DNA]</scope>
    <source>
        <strain evidence="2 3">CCMP1005</strain>
    </source>
</reference>
<keyword evidence="3" id="KW-1185">Reference proteome</keyword>
<feature type="region of interest" description="Disordered" evidence="1">
    <location>
        <begin position="262"/>
        <end position="325"/>
    </location>
</feature>
<dbReference type="AlphaFoldDB" id="K0T0L2"/>
<evidence type="ECO:0000313" key="3">
    <source>
        <dbReference type="Proteomes" id="UP000266841"/>
    </source>
</evidence>
<accession>K0T0L2</accession>
<sequence length="374" mass="38341">EGPGGRAAEVGSTARAEEGAPEPVKSRGREDPAAAAKEDGRGGDANDRPREAARSRDDVARAQAAPREPEAGQTPTGADADDMRIARDVPGASLSVPSPVEGDGPVLAVYADAPVTEPAKGLVLLLHACTHSAYKFFARSGRCEECVGLSEEMRIARIALRNGYLPVAVSSADRDTGCWSKGRDAERVRAVLDAQFLRRYRDLSVVAVGASSGGALAAELALGGLADGALVMVMDLTDGTVGRLKDAGGSDGSQAGPVVVRAAPADGGLPRRAGGGDGPRRGRGADRRARALEARPRAKSDVPQGPDGVGLEGRPDGRPGGQDEVAGEVRAGEGQLAAGQGAAQVLGVPRVLQRVGRARPPVLRGEEEDVINMC</sequence>
<dbReference type="Proteomes" id="UP000266841">
    <property type="component" value="Unassembled WGS sequence"/>
</dbReference>
<protein>
    <submittedName>
        <fullName evidence="2">Uncharacterized protein</fullName>
    </submittedName>
</protein>
<proteinExistence type="predicted"/>
<feature type="compositionally biased region" description="Basic and acidic residues" evidence="1">
    <location>
        <begin position="278"/>
        <end position="300"/>
    </location>
</feature>
<dbReference type="OrthoDB" id="46672at2759"/>
<name>K0T0L2_THAOC</name>
<comment type="caution">
    <text evidence="2">The sequence shown here is derived from an EMBL/GenBank/DDBJ whole genome shotgun (WGS) entry which is preliminary data.</text>
</comment>
<dbReference type="PANTHER" id="PTHR35128:SF1">
    <property type="entry name" value="SECRETION-REGULATING GUANINE NUCLEOTIDE EXCHANGE FACTOR"/>
    <property type="match status" value="1"/>
</dbReference>
<feature type="compositionally biased region" description="Low complexity" evidence="1">
    <location>
        <begin position="262"/>
        <end position="272"/>
    </location>
</feature>
<dbReference type="InterPro" id="IPR029058">
    <property type="entry name" value="AB_hydrolase_fold"/>
</dbReference>
<dbReference type="PANTHER" id="PTHR35128">
    <property type="entry name" value="SECRETION-REGULATING GUANINE NUCLEOTIDE EXCHANGE FACTOR"/>
    <property type="match status" value="1"/>
</dbReference>
<feature type="non-terminal residue" evidence="2">
    <location>
        <position position="1"/>
    </location>
</feature>
<organism evidence="2 3">
    <name type="scientific">Thalassiosira oceanica</name>
    <name type="common">Marine diatom</name>
    <dbReference type="NCBI Taxonomy" id="159749"/>
    <lineage>
        <taxon>Eukaryota</taxon>
        <taxon>Sar</taxon>
        <taxon>Stramenopiles</taxon>
        <taxon>Ochrophyta</taxon>
        <taxon>Bacillariophyta</taxon>
        <taxon>Coscinodiscophyceae</taxon>
        <taxon>Thalassiosirophycidae</taxon>
        <taxon>Thalassiosirales</taxon>
        <taxon>Thalassiosiraceae</taxon>
        <taxon>Thalassiosira</taxon>
    </lineage>
</organism>
<evidence type="ECO:0000256" key="1">
    <source>
        <dbReference type="SAM" id="MobiDB-lite"/>
    </source>
</evidence>
<evidence type="ECO:0000313" key="2">
    <source>
        <dbReference type="EMBL" id="EJK70694.1"/>
    </source>
</evidence>
<dbReference type="SUPFAM" id="SSF53474">
    <property type="entry name" value="alpha/beta-Hydrolases"/>
    <property type="match status" value="1"/>
</dbReference>
<dbReference type="eggNOG" id="ENOG502QS1G">
    <property type="taxonomic scope" value="Eukaryota"/>
</dbReference>